<dbReference type="GO" id="GO:0005737">
    <property type="term" value="C:cytoplasm"/>
    <property type="evidence" value="ECO:0007669"/>
    <property type="project" value="TreeGrafter"/>
</dbReference>
<sequence length="229" mass="26572">MVERQELGTRSAMDARGRPLNQCHIAIEGAIGVGKSTLARRLADRLGSAPLFEQIDDNPFIELFYQDPSRHALSVQLSFLFSRLKQWQALQQQDLFLQGMISDYLFAKDHIFATVTLSDEELALYEQVARLVSTDIQRPDLVIYLQSKPEIIMDRIRRRNRPMERGLRMDYLEKIITAYDQYFFHYQETPLLIVQTDRMNFADHEGAVDALITRISSMGSKTEFWADYS</sequence>
<comment type="caution">
    <text evidence="3">The sequence shown here is derived from an EMBL/GenBank/DDBJ whole genome shotgun (WGS) entry which is preliminary data.</text>
</comment>
<keyword evidence="1" id="KW-0547">Nucleotide-binding</keyword>
<feature type="binding site" evidence="1">
    <location>
        <begin position="155"/>
        <end position="159"/>
    </location>
    <ligand>
        <name>ATP</name>
        <dbReference type="ChEBI" id="CHEBI:30616"/>
    </ligand>
</feature>
<keyword evidence="3" id="KW-0808">Transferase</keyword>
<dbReference type="EMBL" id="VBRY01000001">
    <property type="protein sequence ID" value="TLS69144.1"/>
    <property type="molecule type" value="Genomic_DNA"/>
</dbReference>
<evidence type="ECO:0000313" key="3">
    <source>
        <dbReference type="EMBL" id="TLS69144.1"/>
    </source>
</evidence>
<gene>
    <name evidence="3" type="ORF">FEF65_01255</name>
</gene>
<evidence type="ECO:0000259" key="2">
    <source>
        <dbReference type="Pfam" id="PF01712"/>
    </source>
</evidence>
<dbReference type="InterPro" id="IPR002624">
    <property type="entry name" value="DCK/DGK"/>
</dbReference>
<accession>A0A5R9H3B9</accession>
<dbReference type="SUPFAM" id="SSF52540">
    <property type="entry name" value="P-loop containing nucleoside triphosphate hydrolases"/>
    <property type="match status" value="1"/>
</dbReference>
<dbReference type="RefSeq" id="WP_138237960.1">
    <property type="nucleotide sequence ID" value="NZ_VBRY01000001.1"/>
</dbReference>
<dbReference type="InterPro" id="IPR050566">
    <property type="entry name" value="Deoxyribonucleoside_kinase"/>
</dbReference>
<dbReference type="Pfam" id="PF01712">
    <property type="entry name" value="dNK"/>
    <property type="match status" value="1"/>
</dbReference>
<keyword evidence="4" id="KW-1185">Reference proteome</keyword>
<feature type="domain" description="Deoxynucleoside kinase" evidence="2">
    <location>
        <begin position="25"/>
        <end position="216"/>
    </location>
</feature>
<proteinExistence type="predicted"/>
<reference evidence="3 4" key="1">
    <citation type="journal article" date="2019" name="Appl. Environ. Microbiol.">
        <title>Environmental Evidence and Genomic Insight of Iron-oxidizing Bacteria Preference Towards More Corrosion Resistant Stainless Steel at Higher Salinities.</title>
        <authorList>
            <person name="Garrison C.E."/>
            <person name="Price K.A."/>
            <person name="Field E.K."/>
        </authorList>
    </citation>
    <scope>NUCLEOTIDE SEQUENCE [LARGE SCALE GENOMIC DNA]</scope>
    <source>
        <strain evidence="3 4">P3</strain>
    </source>
</reference>
<keyword evidence="3" id="KW-0418">Kinase</keyword>
<organism evidence="3 4">
    <name type="scientific">Mariprofundus erugo</name>
    <dbReference type="NCBI Taxonomy" id="2528639"/>
    <lineage>
        <taxon>Bacteria</taxon>
        <taxon>Pseudomonadati</taxon>
        <taxon>Pseudomonadota</taxon>
        <taxon>Candidatius Mariprofundia</taxon>
        <taxon>Mariprofundales</taxon>
        <taxon>Mariprofundaceae</taxon>
        <taxon>Mariprofundus</taxon>
    </lineage>
</organism>
<protein>
    <submittedName>
        <fullName evidence="3">Deoxynucleoside kinase</fullName>
    </submittedName>
</protein>
<dbReference type="PIRSF" id="PIRSF000705">
    <property type="entry name" value="DNK"/>
    <property type="match status" value="1"/>
</dbReference>
<name>A0A5R9H3B9_9PROT</name>
<dbReference type="CDD" id="cd01673">
    <property type="entry name" value="dNK"/>
    <property type="match status" value="1"/>
</dbReference>
<dbReference type="InterPro" id="IPR031314">
    <property type="entry name" value="DNK_dom"/>
</dbReference>
<dbReference type="GO" id="GO:0005524">
    <property type="term" value="F:ATP binding"/>
    <property type="evidence" value="ECO:0007669"/>
    <property type="project" value="UniProtKB-KW"/>
</dbReference>
<dbReference type="Gene3D" id="3.40.50.300">
    <property type="entry name" value="P-loop containing nucleotide triphosphate hydrolases"/>
    <property type="match status" value="1"/>
</dbReference>
<dbReference type="InterPro" id="IPR027417">
    <property type="entry name" value="P-loop_NTPase"/>
</dbReference>
<dbReference type="AlphaFoldDB" id="A0A5R9H3B9"/>
<evidence type="ECO:0000256" key="1">
    <source>
        <dbReference type="PIRSR" id="PIRSR000705-3"/>
    </source>
</evidence>
<dbReference type="OrthoDB" id="9776634at2"/>
<evidence type="ECO:0000313" key="4">
    <source>
        <dbReference type="Proteomes" id="UP000306585"/>
    </source>
</evidence>
<dbReference type="GO" id="GO:0019136">
    <property type="term" value="F:deoxynucleoside kinase activity"/>
    <property type="evidence" value="ECO:0007669"/>
    <property type="project" value="InterPro"/>
</dbReference>
<dbReference type="PANTHER" id="PTHR10513:SF46">
    <property type="entry name" value="DEOXYGUANOSINE KINASE"/>
    <property type="match status" value="1"/>
</dbReference>
<dbReference type="Proteomes" id="UP000306585">
    <property type="component" value="Unassembled WGS sequence"/>
</dbReference>
<feature type="binding site" evidence="1">
    <location>
        <begin position="29"/>
        <end position="37"/>
    </location>
    <ligand>
        <name>ATP</name>
        <dbReference type="ChEBI" id="CHEBI:30616"/>
    </ligand>
</feature>
<dbReference type="PANTHER" id="PTHR10513">
    <property type="entry name" value="DEOXYNUCLEOSIDE KINASE"/>
    <property type="match status" value="1"/>
</dbReference>
<keyword evidence="1" id="KW-0067">ATP-binding</keyword>